<dbReference type="EMBL" id="GBXM01007036">
    <property type="protein sequence ID" value="JAI01542.1"/>
    <property type="molecule type" value="Transcribed_RNA"/>
</dbReference>
<name>A0A0E9XGG1_ANGAN</name>
<reference evidence="1" key="1">
    <citation type="submission" date="2014-11" db="EMBL/GenBank/DDBJ databases">
        <authorList>
            <person name="Amaro Gonzalez C."/>
        </authorList>
    </citation>
    <scope>NUCLEOTIDE SEQUENCE</scope>
</reference>
<reference evidence="1" key="2">
    <citation type="journal article" date="2015" name="Fish Shellfish Immunol.">
        <title>Early steps in the European eel (Anguilla anguilla)-Vibrio vulnificus interaction in the gills: Role of the RtxA13 toxin.</title>
        <authorList>
            <person name="Callol A."/>
            <person name="Pajuelo D."/>
            <person name="Ebbesson L."/>
            <person name="Teles M."/>
            <person name="MacKenzie S."/>
            <person name="Amaro C."/>
        </authorList>
    </citation>
    <scope>NUCLEOTIDE SEQUENCE</scope>
</reference>
<proteinExistence type="predicted"/>
<accession>A0A0E9XGG1</accession>
<sequence>MIEKRNRKCLFNRLTHLFVVSRKRKIQMDAQTIGRHSFNMLLFKRFTQANKITLIQNSNK</sequence>
<protein>
    <submittedName>
        <fullName evidence="1">Uncharacterized protein</fullName>
    </submittedName>
</protein>
<dbReference type="AlphaFoldDB" id="A0A0E9XGG1"/>
<organism evidence="1">
    <name type="scientific">Anguilla anguilla</name>
    <name type="common">European freshwater eel</name>
    <name type="synonym">Muraena anguilla</name>
    <dbReference type="NCBI Taxonomy" id="7936"/>
    <lineage>
        <taxon>Eukaryota</taxon>
        <taxon>Metazoa</taxon>
        <taxon>Chordata</taxon>
        <taxon>Craniata</taxon>
        <taxon>Vertebrata</taxon>
        <taxon>Euteleostomi</taxon>
        <taxon>Actinopterygii</taxon>
        <taxon>Neopterygii</taxon>
        <taxon>Teleostei</taxon>
        <taxon>Anguilliformes</taxon>
        <taxon>Anguillidae</taxon>
        <taxon>Anguilla</taxon>
    </lineage>
</organism>
<evidence type="ECO:0000313" key="1">
    <source>
        <dbReference type="EMBL" id="JAI01542.1"/>
    </source>
</evidence>